<evidence type="ECO:0008006" key="6">
    <source>
        <dbReference type="Google" id="ProtNLM"/>
    </source>
</evidence>
<dbReference type="SMART" id="SM00320">
    <property type="entry name" value="WD40"/>
    <property type="match status" value="6"/>
</dbReference>
<gene>
    <name evidence="4" type="ORF">INT44_006454</name>
</gene>
<dbReference type="InterPro" id="IPR001680">
    <property type="entry name" value="WD40_rpt"/>
</dbReference>
<dbReference type="Gene3D" id="2.130.10.10">
    <property type="entry name" value="YVTN repeat-like/Quinoprotein amine dehydrogenase"/>
    <property type="match status" value="1"/>
</dbReference>
<protein>
    <recommendedName>
        <fullName evidence="6">Mitotic checkpoint protein BUB3</fullName>
    </recommendedName>
</protein>
<keyword evidence="1 3" id="KW-0853">WD repeat</keyword>
<sequence>MDTTSSQFEIANPPLDGISKVQFAPEDSSLLLVSSWDKTATLYNVDENIVKHKFEHQAAVLDCCFSSNDRAYTGSVDRNVRELELDTGNSRVLGSHDDAIKCVNWCSLTQTLFTGSWDKTIRTWDPRSAEPLQSTYHQPHKVLSMDILEDKLVVAMGNRHIYIYDVRNMSETLQKRESSLKYMTRAIACLPSKDGYASSSTEGRVAVEYFDPSPEVQSKKYAFKCHRQVHGDTEVVYPVNGLAFNPVYGTFATGGSDGIVNFWDGINRKRIRQFPRYPDGVASLAFSHDGKKLAIACSYTYDEGEKDHAPDTVYIRHLTESECLPRSALNGKNA</sequence>
<evidence type="ECO:0000313" key="4">
    <source>
        <dbReference type="EMBL" id="KAG2179606.1"/>
    </source>
</evidence>
<dbReference type="EMBL" id="JAEPRA010000010">
    <property type="protein sequence ID" value="KAG2179606.1"/>
    <property type="molecule type" value="Genomic_DNA"/>
</dbReference>
<dbReference type="InterPro" id="IPR015943">
    <property type="entry name" value="WD40/YVTN_repeat-like_dom_sf"/>
</dbReference>
<dbReference type="AlphaFoldDB" id="A0A8H7PT46"/>
<feature type="repeat" description="WD" evidence="3">
    <location>
        <begin position="93"/>
        <end position="134"/>
    </location>
</feature>
<evidence type="ECO:0000313" key="5">
    <source>
        <dbReference type="Proteomes" id="UP000612746"/>
    </source>
</evidence>
<keyword evidence="2" id="KW-0677">Repeat</keyword>
<dbReference type="SUPFAM" id="SSF50978">
    <property type="entry name" value="WD40 repeat-like"/>
    <property type="match status" value="1"/>
</dbReference>
<dbReference type="PANTHER" id="PTHR10971">
    <property type="entry name" value="MRNA EXPORT FACTOR AND BUB3"/>
    <property type="match status" value="1"/>
</dbReference>
<dbReference type="OrthoDB" id="10262475at2759"/>
<proteinExistence type="predicted"/>
<keyword evidence="5" id="KW-1185">Reference proteome</keyword>
<dbReference type="PROSITE" id="PS50082">
    <property type="entry name" value="WD_REPEATS_2"/>
    <property type="match status" value="2"/>
</dbReference>
<organism evidence="4 5">
    <name type="scientific">Umbelopsis vinacea</name>
    <dbReference type="NCBI Taxonomy" id="44442"/>
    <lineage>
        <taxon>Eukaryota</taxon>
        <taxon>Fungi</taxon>
        <taxon>Fungi incertae sedis</taxon>
        <taxon>Mucoromycota</taxon>
        <taxon>Mucoromycotina</taxon>
        <taxon>Umbelopsidomycetes</taxon>
        <taxon>Umbelopsidales</taxon>
        <taxon>Umbelopsidaceae</taxon>
        <taxon>Umbelopsis</taxon>
    </lineage>
</organism>
<reference evidence="4" key="1">
    <citation type="submission" date="2020-12" db="EMBL/GenBank/DDBJ databases">
        <title>Metabolic potential, ecology and presence of endohyphal bacteria is reflected in genomic diversity of Mucoromycotina.</title>
        <authorList>
            <person name="Muszewska A."/>
            <person name="Okrasinska A."/>
            <person name="Steczkiewicz K."/>
            <person name="Drgas O."/>
            <person name="Orlowska M."/>
            <person name="Perlinska-Lenart U."/>
            <person name="Aleksandrzak-Piekarczyk T."/>
            <person name="Szatraj K."/>
            <person name="Zielenkiewicz U."/>
            <person name="Pilsyk S."/>
            <person name="Malc E."/>
            <person name="Mieczkowski P."/>
            <person name="Kruszewska J.S."/>
            <person name="Biernat P."/>
            <person name="Pawlowska J."/>
        </authorList>
    </citation>
    <scope>NUCLEOTIDE SEQUENCE</scope>
    <source>
        <strain evidence="4">WA0000051536</strain>
    </source>
</reference>
<evidence type="ECO:0000256" key="2">
    <source>
        <dbReference type="ARBA" id="ARBA00022737"/>
    </source>
</evidence>
<dbReference type="InterPro" id="IPR036322">
    <property type="entry name" value="WD40_repeat_dom_sf"/>
</dbReference>
<accession>A0A8H7PT46</accession>
<dbReference type="Pfam" id="PF00400">
    <property type="entry name" value="WD40"/>
    <property type="match status" value="3"/>
</dbReference>
<evidence type="ECO:0000256" key="1">
    <source>
        <dbReference type="ARBA" id="ARBA00022574"/>
    </source>
</evidence>
<dbReference type="PROSITE" id="PS50294">
    <property type="entry name" value="WD_REPEATS_REGION"/>
    <property type="match status" value="1"/>
</dbReference>
<name>A0A8H7PT46_9FUNG</name>
<evidence type="ECO:0000256" key="3">
    <source>
        <dbReference type="PROSITE-ProRule" id="PRU00221"/>
    </source>
</evidence>
<feature type="repeat" description="WD" evidence="3">
    <location>
        <begin position="239"/>
        <end position="273"/>
    </location>
</feature>
<dbReference type="Proteomes" id="UP000612746">
    <property type="component" value="Unassembled WGS sequence"/>
</dbReference>
<comment type="caution">
    <text evidence="4">The sequence shown here is derived from an EMBL/GenBank/DDBJ whole genome shotgun (WGS) entry which is preliminary data.</text>
</comment>